<reference evidence="2 3" key="1">
    <citation type="submission" date="2020-01" db="EMBL/GenBank/DDBJ databases">
        <title>The draft genome sequence of Corallococcus exiguus DSM 14696.</title>
        <authorList>
            <person name="Zhang X."/>
            <person name="Zhu H."/>
        </authorList>
    </citation>
    <scope>NUCLEOTIDE SEQUENCE [LARGE SCALE GENOMIC DNA]</scope>
    <source>
        <strain evidence="2 3">DSM 14696</strain>
    </source>
</reference>
<dbReference type="AlphaFoldDB" id="A0A7X4YH68"/>
<dbReference type="EMBL" id="JAAAPK010000013">
    <property type="protein sequence ID" value="NBC45350.1"/>
    <property type="molecule type" value="Genomic_DNA"/>
</dbReference>
<evidence type="ECO:0000313" key="3">
    <source>
        <dbReference type="Proteomes" id="UP000537825"/>
    </source>
</evidence>
<organism evidence="2 3">
    <name type="scientific">Corallococcus exiguus</name>
    <dbReference type="NCBI Taxonomy" id="83462"/>
    <lineage>
        <taxon>Bacteria</taxon>
        <taxon>Pseudomonadati</taxon>
        <taxon>Myxococcota</taxon>
        <taxon>Myxococcia</taxon>
        <taxon>Myxococcales</taxon>
        <taxon>Cystobacterineae</taxon>
        <taxon>Myxococcaceae</taxon>
        <taxon>Corallococcus</taxon>
    </lineage>
</organism>
<accession>A0A7X4YH68</accession>
<feature type="compositionally biased region" description="Pro residues" evidence="1">
    <location>
        <begin position="216"/>
        <end position="242"/>
    </location>
</feature>
<gene>
    <name evidence="2" type="ORF">GTZ93_36670</name>
</gene>
<comment type="caution">
    <text evidence="2">The sequence shown here is derived from an EMBL/GenBank/DDBJ whole genome shotgun (WGS) entry which is preliminary data.</text>
</comment>
<protein>
    <submittedName>
        <fullName evidence="2">Uncharacterized protein</fullName>
    </submittedName>
</protein>
<sequence length="465" mass="50408">MSTFGAVSTAARRAPMDPTKHVNYELGMVLGVDDFTQEFAYLSERDRWLARDLLGYGTVWGLAVTTGLGTRGPEARVSQGVAVSPRGQLLRVAPAQCASLDDWLRTRTQEVTDRLSGSPEGTPLKVYVVLGYDACTTDPVPIPGEPCRSESDSMKDSRIADSFKLELSFEPPRQFEEDALRDLVRWLRAHVQVSPTPGTSLPLKDFLKALRDAAKPAPPVDGEPVPPPPPPGSPPAPLRDPPSPLVVLADDLCTYLRAALRVWVTELWPGRRTNWLGETNSCVERLPSAPPGGEDSVLLAELGLPVVRELGGGPWKISSHLEELVIEEGQRPFLVHLRLLQEWLLCGLRPTEPTAPTSGVSVVAAGLVPPTPLAPSFNGLTTTATDDGSVTLTFKDYRDPTDHGFQYVVKALLASSNLVNAPAVTFGGFQAKGFVLNVSDEGKPVPRQTLAQLQLIVEVSRYEHE</sequence>
<evidence type="ECO:0000313" key="2">
    <source>
        <dbReference type="EMBL" id="NBC45350.1"/>
    </source>
</evidence>
<keyword evidence="3" id="KW-1185">Reference proteome</keyword>
<dbReference type="RefSeq" id="WP_161663276.1">
    <property type="nucleotide sequence ID" value="NZ_JAAAPK010000013.1"/>
</dbReference>
<evidence type="ECO:0000256" key="1">
    <source>
        <dbReference type="SAM" id="MobiDB-lite"/>
    </source>
</evidence>
<name>A0A7X4YH68_9BACT</name>
<proteinExistence type="predicted"/>
<dbReference type="Proteomes" id="UP000537825">
    <property type="component" value="Unassembled WGS sequence"/>
</dbReference>
<feature type="region of interest" description="Disordered" evidence="1">
    <location>
        <begin position="214"/>
        <end position="242"/>
    </location>
</feature>